<evidence type="ECO:0000313" key="11">
    <source>
        <dbReference type="Proteomes" id="UP000620104"/>
    </source>
</evidence>
<feature type="domain" description="Threonine/serine exporter-like N-terminal" evidence="8">
    <location>
        <begin position="830"/>
        <end position="1068"/>
    </location>
</feature>
<feature type="transmembrane region" description="Helical" evidence="7">
    <location>
        <begin position="1179"/>
        <end position="1201"/>
    </location>
</feature>
<evidence type="ECO:0000256" key="3">
    <source>
        <dbReference type="ARBA" id="ARBA00022989"/>
    </source>
</evidence>
<reference evidence="10" key="1">
    <citation type="submission" date="2020-07" db="EMBL/GenBank/DDBJ databases">
        <title>Draft Genome Sequence of a Deep-Sea Yeast, Naganishia (Cryptococcus) liquefaciens strain N6.</title>
        <authorList>
            <person name="Han Y.W."/>
            <person name="Kajitani R."/>
            <person name="Morimoto H."/>
            <person name="Parhat M."/>
            <person name="Tsubouchi H."/>
            <person name="Bakenova O."/>
            <person name="Ogata M."/>
            <person name="Argunhan B."/>
            <person name="Aoki R."/>
            <person name="Kajiwara S."/>
            <person name="Itoh T."/>
            <person name="Iwasaki H."/>
        </authorList>
    </citation>
    <scope>NUCLEOTIDE SEQUENCE</scope>
    <source>
        <strain evidence="10">N6</strain>
    </source>
</reference>
<dbReference type="Proteomes" id="UP000620104">
    <property type="component" value="Unassembled WGS sequence"/>
</dbReference>
<dbReference type="AlphaFoldDB" id="A0A8H3YEI7"/>
<name>A0A8H3YEI7_9TREE</name>
<dbReference type="EMBL" id="BLZA01000017">
    <property type="protein sequence ID" value="GHJ86303.1"/>
    <property type="molecule type" value="Genomic_DNA"/>
</dbReference>
<feature type="region of interest" description="Disordered" evidence="6">
    <location>
        <begin position="1"/>
        <end position="97"/>
    </location>
</feature>
<feature type="compositionally biased region" description="Low complexity" evidence="6">
    <location>
        <begin position="711"/>
        <end position="725"/>
    </location>
</feature>
<accession>A0A8H3YEI7</accession>
<protein>
    <recommendedName>
        <fullName evidence="12">DUF1212-domain-containing protein</fullName>
    </recommendedName>
</protein>
<feature type="compositionally biased region" description="Polar residues" evidence="6">
    <location>
        <begin position="142"/>
        <end position="155"/>
    </location>
</feature>
<evidence type="ECO:0008006" key="12">
    <source>
        <dbReference type="Google" id="ProtNLM"/>
    </source>
</evidence>
<feature type="compositionally biased region" description="Polar residues" evidence="6">
    <location>
        <begin position="560"/>
        <end position="577"/>
    </location>
</feature>
<feature type="region of interest" description="Disordered" evidence="6">
    <location>
        <begin position="386"/>
        <end position="412"/>
    </location>
</feature>
<comment type="subcellular location">
    <subcellularLocation>
        <location evidence="1">Membrane</location>
        <topology evidence="1">Multi-pass membrane protein</topology>
    </subcellularLocation>
</comment>
<comment type="caution">
    <text evidence="10">The sequence shown here is derived from an EMBL/GenBank/DDBJ whole genome shotgun (WGS) entry which is preliminary data.</text>
</comment>
<dbReference type="PANTHER" id="PTHR31082:SF4">
    <property type="entry name" value="PHEROMONE-REGULATED MEMBRANE PROTEIN 10"/>
    <property type="match status" value="1"/>
</dbReference>
<evidence type="ECO:0000256" key="4">
    <source>
        <dbReference type="ARBA" id="ARBA00023136"/>
    </source>
</evidence>
<dbReference type="InterPro" id="IPR051361">
    <property type="entry name" value="ThrE/Ser_Exporter"/>
</dbReference>
<feature type="transmembrane region" description="Helical" evidence="7">
    <location>
        <begin position="953"/>
        <end position="975"/>
    </location>
</feature>
<dbReference type="InterPro" id="IPR024528">
    <property type="entry name" value="ThrE_2"/>
</dbReference>
<comment type="similarity">
    <text evidence="5">Belongs to the ThrE exporter (TC 2.A.79) family.</text>
</comment>
<feature type="transmembrane region" description="Helical" evidence="7">
    <location>
        <begin position="1221"/>
        <end position="1243"/>
    </location>
</feature>
<feature type="compositionally biased region" description="Basic and acidic residues" evidence="6">
    <location>
        <begin position="486"/>
        <end position="526"/>
    </location>
</feature>
<feature type="transmembrane region" description="Helical" evidence="7">
    <location>
        <begin position="1012"/>
        <end position="1036"/>
    </location>
</feature>
<feature type="compositionally biased region" description="Low complexity" evidence="6">
    <location>
        <begin position="131"/>
        <end position="140"/>
    </location>
</feature>
<evidence type="ECO:0000259" key="8">
    <source>
        <dbReference type="Pfam" id="PF06738"/>
    </source>
</evidence>
<evidence type="ECO:0000313" key="10">
    <source>
        <dbReference type="EMBL" id="GHJ86303.1"/>
    </source>
</evidence>
<feature type="compositionally biased region" description="Basic and acidic residues" evidence="6">
    <location>
        <begin position="174"/>
        <end position="195"/>
    </location>
</feature>
<dbReference type="GO" id="GO:0016020">
    <property type="term" value="C:membrane"/>
    <property type="evidence" value="ECO:0007669"/>
    <property type="project" value="UniProtKB-SubCell"/>
</dbReference>
<evidence type="ECO:0000256" key="1">
    <source>
        <dbReference type="ARBA" id="ARBA00004141"/>
    </source>
</evidence>
<keyword evidence="4 7" id="KW-0472">Membrane</keyword>
<sequence>MSIPDDPFGTASAGGSLNPSKPHSPAETAMPTPGSAPRPAAHNPTAANPAGNGSSGTKTPRRVQWTSDHIVSIAPSAARPDSEASELSPPNLARLSVPDRANILARNALSPTNSEFDQASLKEIETALARHQSQRSAARANLLSSRYSNHSNQQPDIEEDITAAATPGDDEDYDYRLDTTDHNVDPEESEIERTYRRNQQSGRRFFGGHSGGHSSGLSSAASSIMGDDDEYGGASGREGQSAVDLEKQEHPPGTIHGPGGPIHPSATGPPPKGLIPEEPELPDDIHQHMHVYVDPGETDGMPSMPVSSDVPGVDGETTLAQEASALVRAHKSGKFGNFMRNRKKNVANGIQGTANGVTGVASGVASGVAGGVTAGGRMGRRATNWFTGNANTVNGGTGNYPSESKHNEKLNPSRGIAGGLTGVGAMGAGMGSGGAAGGALAGGGVLASLLALYDNGQNGQSGASTPASSRPTSIALSSDSDSSDDERERERLRKLRKREDKERRAREEKERRTREERERKARKAEAKALQGQERAKTSRPTSFVGPVALASAIGGRPRGETTTSAGSAPSAITSPIDNSDVLALQQRSTSHGSFDDRRPRESPKLFNAVKKAADRLGIDVDDHKSGPARNGGGVFGALIQNTGRLSSVATPAASTLMTDRPASLYARSESHLPLDGFDKESPTHSGDTLTDGSGMAPLTRSITTDDRDMVPPRLGGTLPPSSGGLKRPNKPFSLGLSKLGSMPHMPLTPGGSAFKSASHFFGSRSQNTTPNSAISEKDSDYFGEKVRLFEEEERRRKEEKRRKKKAKEKKRKQEIFIIQHVAAILARQQFILKLVRCFMMFGSPSHRLEAQIQATARVLELNCQVVYLPGTCLVSFGDDATHTSETKFLKQATGLDLQKLLATHHVYWDVVHDKKSAEEASKELDLLMTSPPHYGTKEMLIIGGMCSSFICCIAFYGSFVDALISFPLGALLIFVQIIAARNDLYSNVFEISIATISSFLAAALAASPYFCYTAVASSAIVLILPGYIVLSGSLELASRNITSGSVRIGYAVIYSLFLGFGLSIGAEIFNRITDRDVAAADWSCAQTHYAGAPWWLVTPSAWWYFLIAPGYSFFLSLRQQQPIWRKETPTMVVIACAGWATNHFSGQAFPNRSDISSMLGSFVVGVLGNIWGRFNKGTSFVVMLVGVLFQLPSGLGNGGLFNFVQEGATGSTTTYSAGFSVAQQLVSVAIGLTVGLFLAALVVHPFGGGRRRGGAGIFSF</sequence>
<evidence type="ECO:0000259" key="9">
    <source>
        <dbReference type="Pfam" id="PF12821"/>
    </source>
</evidence>
<feature type="transmembrane region" description="Helical" evidence="7">
    <location>
        <begin position="987"/>
        <end position="1006"/>
    </location>
</feature>
<organism evidence="10 11">
    <name type="scientific">Naganishia liquefaciens</name>
    <dbReference type="NCBI Taxonomy" id="104408"/>
    <lineage>
        <taxon>Eukaryota</taxon>
        <taxon>Fungi</taxon>
        <taxon>Dikarya</taxon>
        <taxon>Basidiomycota</taxon>
        <taxon>Agaricomycotina</taxon>
        <taxon>Tremellomycetes</taxon>
        <taxon>Filobasidiales</taxon>
        <taxon>Filobasidiaceae</taxon>
        <taxon>Naganishia</taxon>
    </lineage>
</organism>
<feature type="compositionally biased region" description="Basic and acidic residues" evidence="6">
    <location>
        <begin position="672"/>
        <end position="682"/>
    </location>
</feature>
<dbReference type="Pfam" id="PF12821">
    <property type="entry name" value="ThrE_2"/>
    <property type="match status" value="1"/>
</dbReference>
<feature type="region of interest" description="Disordered" evidence="6">
    <location>
        <begin position="672"/>
        <end position="730"/>
    </location>
</feature>
<evidence type="ECO:0000256" key="6">
    <source>
        <dbReference type="SAM" id="MobiDB-lite"/>
    </source>
</evidence>
<dbReference type="Pfam" id="PF06738">
    <property type="entry name" value="ThrE"/>
    <property type="match status" value="1"/>
</dbReference>
<feature type="transmembrane region" description="Helical" evidence="7">
    <location>
        <begin position="1048"/>
        <end position="1069"/>
    </location>
</feature>
<keyword evidence="2 7" id="KW-0812">Transmembrane</keyword>
<dbReference type="PANTHER" id="PTHR31082">
    <property type="entry name" value="PHEROMONE-REGULATED MEMBRANE PROTEIN 10"/>
    <property type="match status" value="1"/>
</dbReference>
<evidence type="ECO:0000256" key="5">
    <source>
        <dbReference type="ARBA" id="ARBA00034125"/>
    </source>
</evidence>
<feature type="compositionally biased region" description="Low complexity" evidence="6">
    <location>
        <begin position="37"/>
        <end position="52"/>
    </location>
</feature>
<feature type="transmembrane region" description="Helical" evidence="7">
    <location>
        <begin position="1101"/>
        <end position="1117"/>
    </location>
</feature>
<keyword evidence="3 7" id="KW-1133">Transmembrane helix</keyword>
<proteinExistence type="inferred from homology"/>
<keyword evidence="11" id="KW-1185">Reference proteome</keyword>
<dbReference type="OrthoDB" id="2592192at2759"/>
<evidence type="ECO:0000256" key="2">
    <source>
        <dbReference type="ARBA" id="ARBA00022692"/>
    </source>
</evidence>
<dbReference type="InterPro" id="IPR010619">
    <property type="entry name" value="ThrE-like_N"/>
</dbReference>
<feature type="region of interest" description="Disordered" evidence="6">
    <location>
        <begin position="131"/>
        <end position="281"/>
    </location>
</feature>
<gene>
    <name evidence="10" type="ORF">NliqN6_2705</name>
</gene>
<evidence type="ECO:0000256" key="7">
    <source>
        <dbReference type="SAM" id="Phobius"/>
    </source>
</evidence>
<feature type="compositionally biased region" description="Polar residues" evidence="6">
    <location>
        <begin position="458"/>
        <end position="475"/>
    </location>
</feature>
<feature type="region of interest" description="Disordered" evidence="6">
    <location>
        <begin position="458"/>
        <end position="578"/>
    </location>
</feature>
<dbReference type="GO" id="GO:0022857">
    <property type="term" value="F:transmembrane transporter activity"/>
    <property type="evidence" value="ECO:0007669"/>
    <property type="project" value="InterPro"/>
</dbReference>
<feature type="domain" description="Threonine/Serine exporter ThrE" evidence="9">
    <location>
        <begin position="1125"/>
        <end position="1241"/>
    </location>
</feature>